<dbReference type="PANTHER" id="PTHR43318">
    <property type="entry name" value="UDP-N-ACETYLGLUCOSAMINE 4,6-DEHYDRATASE"/>
    <property type="match status" value="1"/>
</dbReference>
<dbReference type="InterPro" id="IPR051203">
    <property type="entry name" value="Polysaccharide_Synthase-Rel"/>
</dbReference>
<name>A0A9D1E2C8_9BACT</name>
<dbReference type="Proteomes" id="UP000886744">
    <property type="component" value="Unassembled WGS sequence"/>
</dbReference>
<reference evidence="4" key="1">
    <citation type="submission" date="2020-10" db="EMBL/GenBank/DDBJ databases">
        <authorList>
            <person name="Gilroy R."/>
        </authorList>
    </citation>
    <scope>NUCLEOTIDE SEQUENCE</scope>
    <source>
        <strain evidence="4">ChiHjej13B12-12457</strain>
    </source>
</reference>
<dbReference type="InterPro" id="IPR036291">
    <property type="entry name" value="NAD(P)-bd_dom_sf"/>
</dbReference>
<keyword evidence="2" id="KW-0812">Transmembrane</keyword>
<evidence type="ECO:0000256" key="2">
    <source>
        <dbReference type="SAM" id="Phobius"/>
    </source>
</evidence>
<keyword evidence="2" id="KW-1133">Transmembrane helix</keyword>
<keyword evidence="2" id="KW-0472">Membrane</keyword>
<protein>
    <submittedName>
        <fullName evidence="4">Polysaccharide biosynthesis protein</fullName>
    </submittedName>
</protein>
<accession>A0A9D1E2C8</accession>
<dbReference type="Gene3D" id="3.40.50.720">
    <property type="entry name" value="NAD(P)-binding Rossmann-like Domain"/>
    <property type="match status" value="2"/>
</dbReference>
<evidence type="ECO:0000313" key="5">
    <source>
        <dbReference type="Proteomes" id="UP000886744"/>
    </source>
</evidence>
<dbReference type="CDD" id="cd05237">
    <property type="entry name" value="UDP_invert_4-6DH_SDR_e"/>
    <property type="match status" value="1"/>
</dbReference>
<organism evidence="4 5">
    <name type="scientific">Candidatus Coprenecus avistercoris</name>
    <dbReference type="NCBI Taxonomy" id="2840730"/>
    <lineage>
        <taxon>Bacteria</taxon>
        <taxon>Pseudomonadati</taxon>
        <taxon>Bacteroidota</taxon>
        <taxon>Bacteroidia</taxon>
        <taxon>Bacteroidales</taxon>
        <taxon>Rikenellaceae</taxon>
        <taxon>Rikenellaceae incertae sedis</taxon>
        <taxon>Candidatus Coprenecus</taxon>
    </lineage>
</organism>
<feature type="domain" description="Polysaccharide biosynthesis protein CapD-like" evidence="3">
    <location>
        <begin position="214"/>
        <end position="504"/>
    </location>
</feature>
<sequence length="555" mass="62411">FASIIKGVLDVAALFVFISYSEGTGFSSNWVLLFAVLDMILTLFLLIMVRILLTNIYSVLSLSAAPEYYVKNTLIFGTDDDSVYTLNFLEKTLHSSYRCAGFITHDTHDKSKLLCGYKIYHIDNKRDFARLVTSRMISAIVFPSNVAARNEQDNLVKFCSERRIQILVRPSLATFDESIFRNKIREIKIEDLLGRDEIKISILEIREFLTDKVVVVTGGAGSIGGELCRQLVNMPIRKLILVDFAETPMHNMQLELRSQAPRVEKKFVIADVRNKDRIDALFDKYRPNVVFHAAAYKHVPLMESNPVEAVQANVFGTKNVVDASIRYNVEKFVMISTDKAVNPTNVMGASKRIAEIYVQTVGKEIASGRTPGKTKFVTTRFGNVLGSNGSVIPLFKEQIAKGGPVTVTDPRIIRYFMTISEACSLVLEAATMGEGNDIFVFDMGEPVKIDDLAKKMISLAGLQLGKDIEIKYVGLRPGEKLYEELLKDEENTLPTVHKKIFRAKVREYDMAEVDRELENLRVAALGMKKDDTVLAMKSIVSEYKSANSRYERLDS</sequence>
<dbReference type="AlphaFoldDB" id="A0A9D1E2C8"/>
<dbReference type="InterPro" id="IPR003869">
    <property type="entry name" value="Polysac_CapD-like"/>
</dbReference>
<dbReference type="EMBL" id="DVHI01000089">
    <property type="protein sequence ID" value="HIR63303.1"/>
    <property type="molecule type" value="Genomic_DNA"/>
</dbReference>
<comment type="caution">
    <text evidence="4">The sequence shown here is derived from an EMBL/GenBank/DDBJ whole genome shotgun (WGS) entry which is preliminary data.</text>
</comment>
<dbReference type="PANTHER" id="PTHR43318:SF1">
    <property type="entry name" value="POLYSACCHARIDE BIOSYNTHESIS PROTEIN EPSC-RELATED"/>
    <property type="match status" value="1"/>
</dbReference>
<gene>
    <name evidence="4" type="ORF">IAC94_07265</name>
</gene>
<comment type="similarity">
    <text evidence="1">Belongs to the polysaccharide synthase family.</text>
</comment>
<dbReference type="Pfam" id="PF02719">
    <property type="entry name" value="Polysacc_synt_2"/>
    <property type="match status" value="1"/>
</dbReference>
<reference evidence="4" key="2">
    <citation type="journal article" date="2021" name="PeerJ">
        <title>Extensive microbial diversity within the chicken gut microbiome revealed by metagenomics and culture.</title>
        <authorList>
            <person name="Gilroy R."/>
            <person name="Ravi A."/>
            <person name="Getino M."/>
            <person name="Pursley I."/>
            <person name="Horton D.L."/>
            <person name="Alikhan N.F."/>
            <person name="Baker D."/>
            <person name="Gharbi K."/>
            <person name="Hall N."/>
            <person name="Watson M."/>
            <person name="Adriaenssens E.M."/>
            <person name="Foster-Nyarko E."/>
            <person name="Jarju S."/>
            <person name="Secka A."/>
            <person name="Antonio M."/>
            <person name="Oren A."/>
            <person name="Chaudhuri R.R."/>
            <person name="La Ragione R."/>
            <person name="Hildebrand F."/>
            <person name="Pallen M.J."/>
        </authorList>
    </citation>
    <scope>NUCLEOTIDE SEQUENCE</scope>
    <source>
        <strain evidence="4">ChiHjej13B12-12457</strain>
    </source>
</reference>
<dbReference type="SUPFAM" id="SSF51735">
    <property type="entry name" value="NAD(P)-binding Rossmann-fold domains"/>
    <property type="match status" value="1"/>
</dbReference>
<evidence type="ECO:0000313" key="4">
    <source>
        <dbReference type="EMBL" id="HIR63303.1"/>
    </source>
</evidence>
<feature type="non-terminal residue" evidence="4">
    <location>
        <position position="1"/>
    </location>
</feature>
<feature type="transmembrane region" description="Helical" evidence="2">
    <location>
        <begin position="30"/>
        <end position="53"/>
    </location>
</feature>
<evidence type="ECO:0000259" key="3">
    <source>
        <dbReference type="Pfam" id="PF02719"/>
    </source>
</evidence>
<proteinExistence type="inferred from homology"/>
<evidence type="ECO:0000256" key="1">
    <source>
        <dbReference type="ARBA" id="ARBA00007430"/>
    </source>
</evidence>